<dbReference type="Pfam" id="PF00048">
    <property type="entry name" value="IL8"/>
    <property type="match status" value="2"/>
</dbReference>
<dbReference type="AlphaFoldDB" id="A0A498NN45"/>
<feature type="domain" description="Chemokine interleukin-8-like" evidence="3">
    <location>
        <begin position="33"/>
        <end position="85"/>
    </location>
</feature>
<feature type="domain" description="Chemokine interleukin-8-like" evidence="3">
    <location>
        <begin position="158"/>
        <end position="213"/>
    </location>
</feature>
<dbReference type="GO" id="GO:0005615">
    <property type="term" value="C:extracellular space"/>
    <property type="evidence" value="ECO:0007669"/>
    <property type="project" value="UniProtKB-KW"/>
</dbReference>
<feature type="signal peptide" evidence="2">
    <location>
        <begin position="1"/>
        <end position="26"/>
    </location>
</feature>
<dbReference type="STRING" id="84645.A0A498NN45"/>
<evidence type="ECO:0000313" key="4">
    <source>
        <dbReference type="EMBL" id="RXN33345.1"/>
    </source>
</evidence>
<dbReference type="InterPro" id="IPR039809">
    <property type="entry name" value="Chemokine_b/g/d"/>
</dbReference>
<gene>
    <name evidence="4" type="ORF">ROHU_004299</name>
</gene>
<sequence length="220" mass="24817">METQRILMRSLAVAVVLAAVTWTTTAEPNKVNSCCTKVSTSEVTDPIIGFHIKNENLPCVKAVIFETERGYFCSDWRQPWVKRKILQFLKDKPKRPPLMRNLRKSPKFAGSHSAVIMKFTVCHTGSAGYSYWLESIHTTGVSISVSLSDRRPTRVGVSCCKEVSRARIPPTVKLVGYKQQNALSPCVDAIIFYTEKDKICSDPDARWIPARLRDLKEIVD</sequence>
<protein>
    <submittedName>
        <fullName evidence="4">C-C motif chemokine 8-like isoform X1</fullName>
    </submittedName>
</protein>
<dbReference type="EMBL" id="QBIY01011269">
    <property type="protein sequence ID" value="RXN33345.1"/>
    <property type="molecule type" value="Genomic_DNA"/>
</dbReference>
<dbReference type="PANTHER" id="PTHR12015">
    <property type="entry name" value="SMALL INDUCIBLE CYTOKINE A"/>
    <property type="match status" value="1"/>
</dbReference>
<dbReference type="Gene3D" id="2.40.50.40">
    <property type="match status" value="2"/>
</dbReference>
<accession>A0A498NN45</accession>
<organism evidence="4 5">
    <name type="scientific">Labeo rohita</name>
    <name type="common">Indian major carp</name>
    <name type="synonym">Cyprinus rohita</name>
    <dbReference type="NCBI Taxonomy" id="84645"/>
    <lineage>
        <taxon>Eukaryota</taxon>
        <taxon>Metazoa</taxon>
        <taxon>Chordata</taxon>
        <taxon>Craniata</taxon>
        <taxon>Vertebrata</taxon>
        <taxon>Euteleostomi</taxon>
        <taxon>Actinopterygii</taxon>
        <taxon>Neopterygii</taxon>
        <taxon>Teleostei</taxon>
        <taxon>Ostariophysi</taxon>
        <taxon>Cypriniformes</taxon>
        <taxon>Cyprinidae</taxon>
        <taxon>Labeoninae</taxon>
        <taxon>Labeonini</taxon>
        <taxon>Labeo</taxon>
    </lineage>
</organism>
<evidence type="ECO:0000256" key="1">
    <source>
        <dbReference type="ARBA" id="ARBA00022514"/>
    </source>
</evidence>
<proteinExistence type="predicted"/>
<keyword evidence="2" id="KW-0732">Signal</keyword>
<dbReference type="GO" id="GO:0008009">
    <property type="term" value="F:chemokine activity"/>
    <property type="evidence" value="ECO:0007669"/>
    <property type="project" value="InterPro"/>
</dbReference>
<evidence type="ECO:0000259" key="3">
    <source>
        <dbReference type="Pfam" id="PF00048"/>
    </source>
</evidence>
<dbReference type="InterPro" id="IPR001811">
    <property type="entry name" value="Chemokine_IL8-like_dom"/>
</dbReference>
<reference evidence="4 5" key="1">
    <citation type="submission" date="2018-03" db="EMBL/GenBank/DDBJ databases">
        <title>Draft genome sequence of Rohu Carp (Labeo rohita).</title>
        <authorList>
            <person name="Das P."/>
            <person name="Kushwaha B."/>
            <person name="Joshi C.G."/>
            <person name="Kumar D."/>
            <person name="Nagpure N.S."/>
            <person name="Sahoo L."/>
            <person name="Das S.P."/>
            <person name="Bit A."/>
            <person name="Patnaik S."/>
            <person name="Meher P.K."/>
            <person name="Jayasankar P."/>
            <person name="Koringa P.G."/>
            <person name="Patel N.V."/>
            <person name="Hinsu A.T."/>
            <person name="Kumar R."/>
            <person name="Pandey M."/>
            <person name="Agarwal S."/>
            <person name="Srivastava S."/>
            <person name="Singh M."/>
            <person name="Iquebal M.A."/>
            <person name="Jaiswal S."/>
            <person name="Angadi U.B."/>
            <person name="Kumar N."/>
            <person name="Raza M."/>
            <person name="Shah T.M."/>
            <person name="Rai A."/>
            <person name="Jena J.K."/>
        </authorList>
    </citation>
    <scope>NUCLEOTIDE SEQUENCE [LARGE SCALE GENOMIC DNA]</scope>
    <source>
        <strain evidence="4">DASCIFA01</strain>
        <tissue evidence="4">Testis</tissue>
    </source>
</reference>
<dbReference type="GO" id="GO:0006955">
    <property type="term" value="P:immune response"/>
    <property type="evidence" value="ECO:0007669"/>
    <property type="project" value="InterPro"/>
</dbReference>
<keyword evidence="1" id="KW-0202">Cytokine</keyword>
<dbReference type="Proteomes" id="UP000290572">
    <property type="component" value="Unassembled WGS sequence"/>
</dbReference>
<name>A0A498NN45_LABRO</name>
<dbReference type="PANTHER" id="PTHR12015:SF165">
    <property type="entry name" value="CHEMOKINE (C-C MOTIF) LIGAND 34A, DUPLICATE 4-RELATED"/>
    <property type="match status" value="1"/>
</dbReference>
<comment type="caution">
    <text evidence="4">The sequence shown here is derived from an EMBL/GenBank/DDBJ whole genome shotgun (WGS) entry which is preliminary data.</text>
</comment>
<dbReference type="InterPro" id="IPR036048">
    <property type="entry name" value="Interleukin_8-like_sf"/>
</dbReference>
<keyword evidence="5" id="KW-1185">Reference proteome</keyword>
<feature type="chain" id="PRO_5019810070" evidence="2">
    <location>
        <begin position="27"/>
        <end position="220"/>
    </location>
</feature>
<evidence type="ECO:0000256" key="2">
    <source>
        <dbReference type="SAM" id="SignalP"/>
    </source>
</evidence>
<evidence type="ECO:0000313" key="5">
    <source>
        <dbReference type="Proteomes" id="UP000290572"/>
    </source>
</evidence>
<dbReference type="SUPFAM" id="SSF54117">
    <property type="entry name" value="Interleukin 8-like chemokines"/>
    <property type="match status" value="2"/>
</dbReference>